<evidence type="ECO:0000313" key="4">
    <source>
        <dbReference type="Proteomes" id="UP000002407"/>
    </source>
</evidence>
<protein>
    <submittedName>
        <fullName evidence="3">NLP/P60</fullName>
    </submittedName>
</protein>
<dbReference type="EMBL" id="CP000776">
    <property type="protein sequence ID" value="ABS51554.1"/>
    <property type="molecule type" value="Genomic_DNA"/>
</dbReference>
<accession>A7I1W0</accession>
<keyword evidence="4" id="KW-1185">Reference proteome</keyword>
<feature type="domain" description="SH3b2-type SH3" evidence="2">
    <location>
        <begin position="194"/>
        <end position="239"/>
    </location>
</feature>
<dbReference type="InterPro" id="IPR026864">
    <property type="entry name" value="SH3b2-type_SH3"/>
</dbReference>
<evidence type="ECO:0000259" key="1">
    <source>
        <dbReference type="Pfam" id="PF12913"/>
    </source>
</evidence>
<dbReference type="AlphaFoldDB" id="A7I1W0"/>
<dbReference type="Pfam" id="PF12913">
    <property type="entry name" value="SH3_6"/>
    <property type="match status" value="1"/>
</dbReference>
<evidence type="ECO:0000313" key="3">
    <source>
        <dbReference type="EMBL" id="ABS51554.1"/>
    </source>
</evidence>
<dbReference type="Proteomes" id="UP000002407">
    <property type="component" value="Chromosome"/>
</dbReference>
<dbReference type="OrthoDB" id="9799970at2"/>
<name>A7I1W0_CAMHC</name>
<dbReference type="Gene3D" id="3.90.1720.10">
    <property type="entry name" value="endopeptidase domain like (from Nostoc punctiforme)"/>
    <property type="match status" value="1"/>
</dbReference>
<dbReference type="SUPFAM" id="SSF54001">
    <property type="entry name" value="Cysteine proteinases"/>
    <property type="match status" value="1"/>
</dbReference>
<dbReference type="InterPro" id="IPR039439">
    <property type="entry name" value="SH3b1_dom"/>
</dbReference>
<reference evidence="4" key="1">
    <citation type="submission" date="2007-07" db="EMBL/GenBank/DDBJ databases">
        <title>Complete genome sequence of Campylobacter hominis ATCC BAA-381, a commensal isolated from the human gastrointestinal tract.</title>
        <authorList>
            <person name="Fouts D.E."/>
            <person name="Mongodin E.F."/>
            <person name="Puiu D."/>
            <person name="Sebastian Y."/>
            <person name="Miller W.G."/>
            <person name="Mandrell R.E."/>
            <person name="Nelson K.E."/>
        </authorList>
    </citation>
    <scope>NUCLEOTIDE SEQUENCE [LARGE SCALE GENOMIC DNA]</scope>
    <source>
        <strain evidence="4">ATCC BAA-381 / LMG 19568 / NCTC 13146 / CH001A</strain>
    </source>
</reference>
<gene>
    <name evidence="3" type="ordered locus">CHAB381_0940</name>
</gene>
<dbReference type="InterPro" id="IPR027017">
    <property type="entry name" value="P60_peptidase_YkfC"/>
</dbReference>
<dbReference type="Pfam" id="PF12914">
    <property type="entry name" value="SH3_7"/>
    <property type="match status" value="1"/>
</dbReference>
<sequence length="421" mass="48065">MKKIILIFICVFFAACSSKTPTNQYFKNLDLRQNVQILPQITETLPIDEKAALQKYFSPWHYKTPKKLPKDIFWANKSYIKYDKFFDKSGKKHNENFINFLNNETKEENFGEISKKAITVKNSLLRNLPTNEPFFLDFKKPGEGAPFDYLANSALGAGYPLFVSHYNASGLWAFVQNDAVWGWIESKNIKFLSDNEAAHYQNQKFLAILKDNTDVLDEKNKILFKAKIGTILPYKSEDKQFLKGKFISGTGVLNFKISKENAGIFPLQFNDSNLKASISSLLGEKYGWGGFESLRDCSLMTKNLLFAYGIWLPRNSKLQGNIGEIYSFYGMDNLQKTAQIKAFGKPFRTLLYMNGHIMLYAGIVDENIAILHDIWGLKTIDDGREIIGQIALTTPFLGKDSNLIPNRNLLISRIKSMNIVR</sequence>
<organism evidence="3 4">
    <name type="scientific">Campylobacter hominis (strain ATCC BAA-381 / DSM 21671 / CCUG 45161 / LMG 19568 / NCTC 13146 / CH001A)</name>
    <dbReference type="NCBI Taxonomy" id="360107"/>
    <lineage>
        <taxon>Bacteria</taxon>
        <taxon>Pseudomonadati</taxon>
        <taxon>Campylobacterota</taxon>
        <taxon>Epsilonproteobacteria</taxon>
        <taxon>Campylobacterales</taxon>
        <taxon>Campylobacteraceae</taxon>
        <taxon>Campylobacter</taxon>
    </lineage>
</organism>
<feature type="domain" description="SH3b1" evidence="1">
    <location>
        <begin position="133"/>
        <end position="185"/>
    </location>
</feature>
<proteinExistence type="predicted"/>
<dbReference type="PIRSF" id="PIRSF019015">
    <property type="entry name" value="P60_peptidase_YkfC"/>
    <property type="match status" value="1"/>
</dbReference>
<dbReference type="InterPro" id="IPR038765">
    <property type="entry name" value="Papain-like_cys_pep_sf"/>
</dbReference>
<dbReference type="KEGG" id="cha:CHAB381_0940"/>
<dbReference type="RefSeq" id="WP_012108794.1">
    <property type="nucleotide sequence ID" value="NC_009714.1"/>
</dbReference>
<dbReference type="STRING" id="360107.CHAB381_0940"/>
<evidence type="ECO:0000259" key="2">
    <source>
        <dbReference type="Pfam" id="PF12914"/>
    </source>
</evidence>
<dbReference type="HOGENOM" id="CLU_028171_1_0_7"/>
<dbReference type="eggNOG" id="COG0791">
    <property type="taxonomic scope" value="Bacteria"/>
</dbReference>
<dbReference type="PROSITE" id="PS51257">
    <property type="entry name" value="PROKAR_LIPOPROTEIN"/>
    <property type="match status" value="1"/>
</dbReference>